<evidence type="ECO:0000256" key="1">
    <source>
        <dbReference type="ARBA" id="ARBA00002053"/>
    </source>
</evidence>
<proteinExistence type="inferred from homology"/>
<accession>A0A6A6PYB3</accession>
<comment type="similarity">
    <text evidence="2">Belongs to the NPC2 family.</text>
</comment>
<sequence length="177" mass="19063">MKLLLYFLPSLVAVQAGWLGASSELALSNDTDVPGENPLKHCADPKDDILDLESVDISPNPPLPGTPLKIVATGNLTQKVEEGATIALQVKYGLITIIKQTADLCETVKNVDLKCPLEVGELTIEKEVDLPKVIPPGKYHVIADVQTKDDEKVTCLTADVEFKRGGGGDALKFKQDM</sequence>
<comment type="subunit">
    <text evidence="3">Monomer.</text>
</comment>
<evidence type="ECO:0000256" key="5">
    <source>
        <dbReference type="ARBA" id="ARBA00022448"/>
    </source>
</evidence>
<keyword evidence="6 8" id="KW-0732">Signal</keyword>
<dbReference type="AlphaFoldDB" id="A0A6A6PYB3"/>
<gene>
    <name evidence="10" type="ORF">BDY17DRAFT_292700</name>
</gene>
<dbReference type="PANTHER" id="PTHR11306:SF0">
    <property type="entry name" value="PHOSPHATIDYLGLYCEROL_PHOSPHATIDYLINOSITOL TRANSFER PROTEIN"/>
    <property type="match status" value="1"/>
</dbReference>
<feature type="domain" description="MD-2-related lipid-recognition" evidence="9">
    <location>
        <begin position="39"/>
        <end position="160"/>
    </location>
</feature>
<evidence type="ECO:0000256" key="4">
    <source>
        <dbReference type="ARBA" id="ARBA00016056"/>
    </source>
</evidence>
<evidence type="ECO:0000313" key="10">
    <source>
        <dbReference type="EMBL" id="KAF2484982.1"/>
    </source>
</evidence>
<keyword evidence="11" id="KW-1185">Reference proteome</keyword>
<dbReference type="InterPro" id="IPR033917">
    <property type="entry name" value="ML_PG-PI_TP"/>
</dbReference>
<name>A0A6A6PYB3_9PEZI</name>
<dbReference type="InterPro" id="IPR039670">
    <property type="entry name" value="NPC2-like"/>
</dbReference>
<evidence type="ECO:0000259" key="9">
    <source>
        <dbReference type="SMART" id="SM00737"/>
    </source>
</evidence>
<evidence type="ECO:0000313" key="11">
    <source>
        <dbReference type="Proteomes" id="UP000799767"/>
    </source>
</evidence>
<dbReference type="RefSeq" id="XP_033591551.1">
    <property type="nucleotide sequence ID" value="XM_033732872.1"/>
</dbReference>
<evidence type="ECO:0000256" key="2">
    <source>
        <dbReference type="ARBA" id="ARBA00006370"/>
    </source>
</evidence>
<dbReference type="Gene3D" id="2.70.220.10">
    <property type="entry name" value="Ganglioside GM2 activator"/>
    <property type="match status" value="1"/>
</dbReference>
<dbReference type="OrthoDB" id="6409159at2759"/>
<evidence type="ECO:0000256" key="8">
    <source>
        <dbReference type="SAM" id="SignalP"/>
    </source>
</evidence>
<evidence type="ECO:0000256" key="3">
    <source>
        <dbReference type="ARBA" id="ARBA00011245"/>
    </source>
</evidence>
<feature type="chain" id="PRO_5025479441" description="Phosphatidylglycerol/phosphatidylinositol transfer protein" evidence="8">
    <location>
        <begin position="17"/>
        <end position="177"/>
    </location>
</feature>
<dbReference type="GeneID" id="54473874"/>
<dbReference type="InterPro" id="IPR036846">
    <property type="entry name" value="GM2-AP_sf"/>
</dbReference>
<dbReference type="SMART" id="SM00737">
    <property type="entry name" value="ML"/>
    <property type="match status" value="1"/>
</dbReference>
<dbReference type="PANTHER" id="PTHR11306">
    <property type="entry name" value="NIEMANN PICK TYPE C2 PROTEIN NPC2-RELATED"/>
    <property type="match status" value="1"/>
</dbReference>
<evidence type="ECO:0000256" key="7">
    <source>
        <dbReference type="ARBA" id="ARBA00023055"/>
    </source>
</evidence>
<comment type="function">
    <text evidence="1">Catalyzes the intermembrane transfer of phosphatidylglycerol and phosphatidylinositol.</text>
</comment>
<dbReference type="GO" id="GO:0032934">
    <property type="term" value="F:sterol binding"/>
    <property type="evidence" value="ECO:0007669"/>
    <property type="project" value="InterPro"/>
</dbReference>
<keyword evidence="7" id="KW-0445">Lipid transport</keyword>
<dbReference type="CDD" id="cd00917">
    <property type="entry name" value="PG-PI_TP"/>
    <property type="match status" value="1"/>
</dbReference>
<dbReference type="Pfam" id="PF02221">
    <property type="entry name" value="E1_DerP2_DerF2"/>
    <property type="match status" value="1"/>
</dbReference>
<feature type="signal peptide" evidence="8">
    <location>
        <begin position="1"/>
        <end position="16"/>
    </location>
</feature>
<reference evidence="10" key="1">
    <citation type="journal article" date="2020" name="Stud. Mycol.">
        <title>101 Dothideomycetes genomes: a test case for predicting lifestyles and emergence of pathogens.</title>
        <authorList>
            <person name="Haridas S."/>
            <person name="Albert R."/>
            <person name="Binder M."/>
            <person name="Bloem J."/>
            <person name="Labutti K."/>
            <person name="Salamov A."/>
            <person name="Andreopoulos B."/>
            <person name="Baker S."/>
            <person name="Barry K."/>
            <person name="Bills G."/>
            <person name="Bluhm B."/>
            <person name="Cannon C."/>
            <person name="Castanera R."/>
            <person name="Culley D."/>
            <person name="Daum C."/>
            <person name="Ezra D."/>
            <person name="Gonzalez J."/>
            <person name="Henrissat B."/>
            <person name="Kuo A."/>
            <person name="Liang C."/>
            <person name="Lipzen A."/>
            <person name="Lutzoni F."/>
            <person name="Magnuson J."/>
            <person name="Mondo S."/>
            <person name="Nolan M."/>
            <person name="Ohm R."/>
            <person name="Pangilinan J."/>
            <person name="Park H.-J."/>
            <person name="Ramirez L."/>
            <person name="Alfaro M."/>
            <person name="Sun H."/>
            <person name="Tritt A."/>
            <person name="Yoshinaga Y."/>
            <person name="Zwiers L.-H."/>
            <person name="Turgeon B."/>
            <person name="Goodwin S."/>
            <person name="Spatafora J."/>
            <person name="Crous P."/>
            <person name="Grigoriev I."/>
        </authorList>
    </citation>
    <scope>NUCLEOTIDE SEQUENCE</scope>
    <source>
        <strain evidence="10">CBS 113389</strain>
    </source>
</reference>
<dbReference type="InterPro" id="IPR014756">
    <property type="entry name" value="Ig_E-set"/>
</dbReference>
<organism evidence="10 11">
    <name type="scientific">Neohortaea acidophila</name>
    <dbReference type="NCBI Taxonomy" id="245834"/>
    <lineage>
        <taxon>Eukaryota</taxon>
        <taxon>Fungi</taxon>
        <taxon>Dikarya</taxon>
        <taxon>Ascomycota</taxon>
        <taxon>Pezizomycotina</taxon>
        <taxon>Dothideomycetes</taxon>
        <taxon>Dothideomycetidae</taxon>
        <taxon>Mycosphaerellales</taxon>
        <taxon>Teratosphaeriaceae</taxon>
        <taxon>Neohortaea</taxon>
    </lineage>
</organism>
<dbReference type="Proteomes" id="UP000799767">
    <property type="component" value="Unassembled WGS sequence"/>
</dbReference>
<evidence type="ECO:0000256" key="6">
    <source>
        <dbReference type="ARBA" id="ARBA00022729"/>
    </source>
</evidence>
<keyword evidence="5" id="KW-0813">Transport</keyword>
<dbReference type="GO" id="GO:0032366">
    <property type="term" value="P:intracellular sterol transport"/>
    <property type="evidence" value="ECO:0007669"/>
    <property type="project" value="InterPro"/>
</dbReference>
<dbReference type="SUPFAM" id="SSF81296">
    <property type="entry name" value="E set domains"/>
    <property type="match status" value="1"/>
</dbReference>
<dbReference type="InterPro" id="IPR003172">
    <property type="entry name" value="ML_dom"/>
</dbReference>
<protein>
    <recommendedName>
        <fullName evidence="4">Phosphatidylglycerol/phosphatidylinositol transfer protein</fullName>
    </recommendedName>
</protein>
<dbReference type="EMBL" id="MU001633">
    <property type="protein sequence ID" value="KAF2484982.1"/>
    <property type="molecule type" value="Genomic_DNA"/>
</dbReference>